<dbReference type="AlphaFoldDB" id="A0A2V5LBU7"/>
<dbReference type="EMBL" id="QJVD01000003">
    <property type="protein sequence ID" value="PYI69125.1"/>
    <property type="molecule type" value="Genomic_DNA"/>
</dbReference>
<evidence type="ECO:0000313" key="2">
    <source>
        <dbReference type="Proteomes" id="UP000247832"/>
    </source>
</evidence>
<name>A0A2V5LBU7_9MICC</name>
<evidence type="ECO:0000313" key="1">
    <source>
        <dbReference type="EMBL" id="PYI69125.1"/>
    </source>
</evidence>
<dbReference type="OrthoDB" id="8779526at2"/>
<organism evidence="1 2">
    <name type="scientific">Arthrobacter livingstonensis</name>
    <dbReference type="NCBI Taxonomy" id="670078"/>
    <lineage>
        <taxon>Bacteria</taxon>
        <taxon>Bacillati</taxon>
        <taxon>Actinomycetota</taxon>
        <taxon>Actinomycetes</taxon>
        <taxon>Micrococcales</taxon>
        <taxon>Micrococcaceae</taxon>
        <taxon>Arthrobacter</taxon>
    </lineage>
</organism>
<dbReference type="Proteomes" id="UP000247832">
    <property type="component" value="Unassembled WGS sequence"/>
</dbReference>
<proteinExistence type="predicted"/>
<comment type="caution">
    <text evidence="1">The sequence shown here is derived from an EMBL/GenBank/DDBJ whole genome shotgun (WGS) entry which is preliminary data.</text>
</comment>
<gene>
    <name evidence="1" type="ORF">CVV68_04370</name>
</gene>
<sequence>MLVRGSFVVKLPKSRVDSLVVAGQGGRFDANKGTPMREWFAAGLDSSLDWGGLAGEALEFVRGPAQAGT</sequence>
<protein>
    <submittedName>
        <fullName evidence="1">Uncharacterized protein</fullName>
    </submittedName>
</protein>
<reference evidence="1 2" key="1">
    <citation type="submission" date="2018-05" db="EMBL/GenBank/DDBJ databases">
        <title>Genetic diversity of glacier-inhabiting Cryobacterium bacteria in China and description of Cryobacterium mengkeensis sp. nov. and Arthrobacter glacialis sp. nov.</title>
        <authorList>
            <person name="Liu Q."/>
            <person name="Xin Y.-H."/>
        </authorList>
    </citation>
    <scope>NUCLEOTIDE SEQUENCE [LARGE SCALE GENOMIC DNA]</scope>
    <source>
        <strain evidence="1 2">LI2</strain>
    </source>
</reference>
<keyword evidence="2" id="KW-1185">Reference proteome</keyword>
<accession>A0A2V5LBU7</accession>